<evidence type="ECO:0000313" key="7">
    <source>
        <dbReference type="Proteomes" id="UP001187531"/>
    </source>
</evidence>
<feature type="transmembrane region" description="Helical" evidence="5">
    <location>
        <begin position="149"/>
        <end position="170"/>
    </location>
</feature>
<protein>
    <recommendedName>
        <fullName evidence="8">Tetraspanin</fullName>
    </recommendedName>
</protein>
<evidence type="ECO:0000313" key="6">
    <source>
        <dbReference type="EMBL" id="KAK2702350.1"/>
    </source>
</evidence>
<dbReference type="GO" id="GO:0016020">
    <property type="term" value="C:membrane"/>
    <property type="evidence" value="ECO:0007669"/>
    <property type="project" value="UniProtKB-SubCell"/>
</dbReference>
<feature type="transmembrane region" description="Helical" evidence="5">
    <location>
        <begin position="45"/>
        <end position="67"/>
    </location>
</feature>
<dbReference type="Pfam" id="PF00335">
    <property type="entry name" value="Tetraspanin"/>
    <property type="match status" value="1"/>
</dbReference>
<dbReference type="InterPro" id="IPR008952">
    <property type="entry name" value="Tetraspanin_EC2_sf"/>
</dbReference>
<evidence type="ECO:0000256" key="4">
    <source>
        <dbReference type="ARBA" id="ARBA00023136"/>
    </source>
</evidence>
<gene>
    <name evidence="6" type="ORF">QYM36_019037</name>
</gene>
<dbReference type="SUPFAM" id="SSF48652">
    <property type="entry name" value="Tetraspanin"/>
    <property type="match status" value="1"/>
</dbReference>
<dbReference type="Proteomes" id="UP001187531">
    <property type="component" value="Unassembled WGS sequence"/>
</dbReference>
<sequence>MCFERLSVVYTVITMLGIMTLGCGLLSIFYPHWFFWIQIMSQQTAIVLTISSGYVVILSLISTIVSVSEDSFAEKMADLGKYSLYFSLLVFIGVLVLSLTLYKDPYRLGTSIGAHIDDEASKTVAIICAFMVGFIVLFLLFYWQQLNLLLYFFSFVSIFFALALLTLFWLQTKVEPLSGVLARPMVEVLVRNYNGSELVNSILDKLHRFSECCGIGDLQGFPIDFGEYNHNNYTGLPTSCCRRAAGSEKVCNTRNPREIHYLGCDQRFVEVVEEYGIWPKVLGGCHIVFLIFIGIGGIMRAFVAEDSFRCDEFIASCRPDYDSDQDDMDSDSDMTVVIQS</sequence>
<evidence type="ECO:0008006" key="8">
    <source>
        <dbReference type="Google" id="ProtNLM"/>
    </source>
</evidence>
<feature type="transmembrane region" description="Helical" evidence="5">
    <location>
        <begin position="281"/>
        <end position="303"/>
    </location>
</feature>
<feature type="transmembrane region" description="Helical" evidence="5">
    <location>
        <begin position="82"/>
        <end position="102"/>
    </location>
</feature>
<dbReference type="PROSITE" id="PS51257">
    <property type="entry name" value="PROKAR_LIPOPROTEIN"/>
    <property type="match status" value="1"/>
</dbReference>
<evidence type="ECO:0000256" key="5">
    <source>
        <dbReference type="SAM" id="Phobius"/>
    </source>
</evidence>
<keyword evidence="4 5" id="KW-0472">Membrane</keyword>
<feature type="transmembrane region" description="Helical" evidence="5">
    <location>
        <begin position="12"/>
        <end position="33"/>
    </location>
</feature>
<feature type="transmembrane region" description="Helical" evidence="5">
    <location>
        <begin position="123"/>
        <end position="143"/>
    </location>
</feature>
<keyword evidence="2 5" id="KW-0812">Transmembrane</keyword>
<evidence type="ECO:0000256" key="1">
    <source>
        <dbReference type="ARBA" id="ARBA00004141"/>
    </source>
</evidence>
<dbReference type="AlphaFoldDB" id="A0AA88H5R7"/>
<comment type="subcellular location">
    <subcellularLocation>
        <location evidence="1">Membrane</location>
        <topology evidence="1">Multi-pass membrane protein</topology>
    </subcellularLocation>
</comment>
<comment type="caution">
    <text evidence="6">The sequence shown here is derived from an EMBL/GenBank/DDBJ whole genome shotgun (WGS) entry which is preliminary data.</text>
</comment>
<reference evidence="6" key="1">
    <citation type="submission" date="2023-07" db="EMBL/GenBank/DDBJ databases">
        <title>Chromosome-level genome assembly of Artemia franciscana.</title>
        <authorList>
            <person name="Jo E."/>
        </authorList>
    </citation>
    <scope>NUCLEOTIDE SEQUENCE</scope>
    <source>
        <tissue evidence="6">Whole body</tissue>
    </source>
</reference>
<keyword evidence="3 5" id="KW-1133">Transmembrane helix</keyword>
<evidence type="ECO:0000256" key="2">
    <source>
        <dbReference type="ARBA" id="ARBA00022692"/>
    </source>
</evidence>
<accession>A0AA88H5R7</accession>
<proteinExistence type="predicted"/>
<organism evidence="6 7">
    <name type="scientific">Artemia franciscana</name>
    <name type="common">Brine shrimp</name>
    <name type="synonym">Artemia sanfranciscana</name>
    <dbReference type="NCBI Taxonomy" id="6661"/>
    <lineage>
        <taxon>Eukaryota</taxon>
        <taxon>Metazoa</taxon>
        <taxon>Ecdysozoa</taxon>
        <taxon>Arthropoda</taxon>
        <taxon>Crustacea</taxon>
        <taxon>Branchiopoda</taxon>
        <taxon>Anostraca</taxon>
        <taxon>Artemiidae</taxon>
        <taxon>Artemia</taxon>
    </lineage>
</organism>
<dbReference type="EMBL" id="JAVRJZ010000427">
    <property type="protein sequence ID" value="KAK2702350.1"/>
    <property type="molecule type" value="Genomic_DNA"/>
</dbReference>
<dbReference type="InterPro" id="IPR018499">
    <property type="entry name" value="Tetraspanin/Peripherin"/>
</dbReference>
<evidence type="ECO:0000256" key="3">
    <source>
        <dbReference type="ARBA" id="ARBA00022989"/>
    </source>
</evidence>
<name>A0AA88H5R7_ARTSF</name>
<keyword evidence="7" id="KW-1185">Reference proteome</keyword>
<dbReference type="Gene3D" id="1.10.1450.10">
    <property type="entry name" value="Tetraspanin"/>
    <property type="match status" value="1"/>
</dbReference>